<comment type="catalytic activity">
    <reaction evidence="7 8">
        <text>heme b + 2 H(+) = protoporphyrin IX + Fe(2+)</text>
        <dbReference type="Rhea" id="RHEA:22584"/>
        <dbReference type="ChEBI" id="CHEBI:15378"/>
        <dbReference type="ChEBI" id="CHEBI:29033"/>
        <dbReference type="ChEBI" id="CHEBI:57306"/>
        <dbReference type="ChEBI" id="CHEBI:60344"/>
        <dbReference type="EC" id="4.98.1.1"/>
    </reaction>
</comment>
<dbReference type="Gene3D" id="3.40.50.1400">
    <property type="match status" value="2"/>
</dbReference>
<feature type="binding site" evidence="7">
    <location>
        <position position="226"/>
    </location>
    <ligand>
        <name>Fe(2+)</name>
        <dbReference type="ChEBI" id="CHEBI:29033"/>
    </ligand>
</feature>
<reference evidence="10 11" key="1">
    <citation type="submission" date="2023-04" db="EMBL/GenBank/DDBJ databases">
        <title>Marinoamorphus aggregata gen. nov., sp. Nov., isolate from tissue of brittle star Ophioplocus japonicus.</title>
        <authorList>
            <person name="Kawano K."/>
            <person name="Sawayama S."/>
            <person name="Nakagawa S."/>
        </authorList>
    </citation>
    <scope>NUCLEOTIDE SEQUENCE [LARGE SCALE GENOMIC DNA]</scope>
    <source>
        <strain evidence="10 11">NKW23</strain>
    </source>
</reference>
<dbReference type="InterPro" id="IPR033659">
    <property type="entry name" value="Ferrochelatase_N"/>
</dbReference>
<dbReference type="PROSITE" id="PS00534">
    <property type="entry name" value="FERROCHELATASE"/>
    <property type="match status" value="1"/>
</dbReference>
<dbReference type="SUPFAM" id="SSF53800">
    <property type="entry name" value="Chelatase"/>
    <property type="match status" value="1"/>
</dbReference>
<keyword evidence="11" id="KW-1185">Reference proteome</keyword>
<keyword evidence="7" id="KW-0479">Metal-binding</keyword>
<keyword evidence="2 7" id="KW-0408">Iron</keyword>
<accession>A0ABQ6LPQ1</accession>
<name>A0ABQ6LPQ1_9RHOB</name>
<dbReference type="CDD" id="cd03411">
    <property type="entry name" value="Ferrochelatase_N"/>
    <property type="match status" value="1"/>
</dbReference>
<evidence type="ECO:0000256" key="7">
    <source>
        <dbReference type="HAMAP-Rule" id="MF_00323"/>
    </source>
</evidence>
<keyword evidence="5 7" id="KW-0627">Porphyrin biosynthesis</keyword>
<gene>
    <name evidence="7 10" type="primary">hemH</name>
    <name evidence="10" type="ORF">LNKW23_15730</name>
</gene>
<evidence type="ECO:0000256" key="5">
    <source>
        <dbReference type="ARBA" id="ARBA00023244"/>
    </source>
</evidence>
<dbReference type="CDD" id="cd00419">
    <property type="entry name" value="Ferrochelatase_C"/>
    <property type="match status" value="1"/>
</dbReference>
<evidence type="ECO:0000256" key="3">
    <source>
        <dbReference type="ARBA" id="ARBA00023133"/>
    </source>
</evidence>
<proteinExistence type="inferred from homology"/>
<evidence type="ECO:0000313" key="11">
    <source>
        <dbReference type="Proteomes" id="UP001239909"/>
    </source>
</evidence>
<dbReference type="HAMAP" id="MF_00323">
    <property type="entry name" value="Ferrochelatase"/>
    <property type="match status" value="1"/>
</dbReference>
<protein>
    <recommendedName>
        <fullName evidence="7 8">Ferrochelatase</fullName>
        <ecNumber evidence="7 8">4.98.1.1</ecNumber>
    </recommendedName>
    <alternativeName>
        <fullName evidence="7">Heme synthase</fullName>
    </alternativeName>
    <alternativeName>
        <fullName evidence="7">Protoheme ferro-lyase</fullName>
    </alternativeName>
</protein>
<evidence type="ECO:0000313" key="10">
    <source>
        <dbReference type="EMBL" id="GMG82360.1"/>
    </source>
</evidence>
<dbReference type="NCBIfam" id="TIGR00109">
    <property type="entry name" value="hemH"/>
    <property type="match status" value="1"/>
</dbReference>
<comment type="caution">
    <text evidence="10">The sequence shown here is derived from an EMBL/GenBank/DDBJ whole genome shotgun (WGS) entry which is preliminary data.</text>
</comment>
<dbReference type="Pfam" id="PF00762">
    <property type="entry name" value="Ferrochelatase"/>
    <property type="match status" value="1"/>
</dbReference>
<dbReference type="PANTHER" id="PTHR11108:SF1">
    <property type="entry name" value="FERROCHELATASE, MITOCHONDRIAL"/>
    <property type="match status" value="1"/>
</dbReference>
<evidence type="ECO:0000256" key="8">
    <source>
        <dbReference type="RuleBase" id="RU000607"/>
    </source>
</evidence>
<keyword evidence="7 8" id="KW-0963">Cytoplasm</keyword>
<comment type="function">
    <text evidence="7 8">Catalyzes the ferrous insertion into protoporphyrin IX.</text>
</comment>
<sequence length="371" mass="41472">MLDHIPPERPGRGRLAHAPKQHPPVPARRTGILLANLGTPDGTDYWSMRRYLAEFLSDRRVIEWPAWIWQPILQGIVLTRRPFSSGAAYRGIWNTERDESPLLTITRRQTAALAARMAARHGDRVMVEFCMRYGNPSTGSVIRRMQAAGCDRILFFPLYPQYAAATTATANDQAFRALMTLRWQPALRTVPAYHDHPAYVAALAASVERAYAGLETRPTALVASYHGLPQSYFAKGDPYHCHCQKTSRLLAGRLGWDRAAIHTTFQSRFGPEEWLQPYTVDYVAKLAREGHERIAVMAPGFASDCVETLEEINGEIREAFEHAGGRDFHYIPCLNDDAAHLDMIEAIVRSEAQGWLDEAPAEAAAPETAPA</sequence>
<dbReference type="InterPro" id="IPR033644">
    <property type="entry name" value="Ferrochelatase_C"/>
</dbReference>
<feature type="compositionally biased region" description="Basic and acidic residues" evidence="9">
    <location>
        <begin position="1"/>
        <end position="11"/>
    </location>
</feature>
<evidence type="ECO:0000256" key="6">
    <source>
        <dbReference type="ARBA" id="ARBA00024536"/>
    </source>
</evidence>
<comment type="catalytic activity">
    <reaction evidence="6">
        <text>Fe-coproporphyrin III + 2 H(+) = coproporphyrin III + Fe(2+)</text>
        <dbReference type="Rhea" id="RHEA:49572"/>
        <dbReference type="ChEBI" id="CHEBI:15378"/>
        <dbReference type="ChEBI" id="CHEBI:29033"/>
        <dbReference type="ChEBI" id="CHEBI:68438"/>
        <dbReference type="ChEBI" id="CHEBI:131725"/>
        <dbReference type="EC" id="4.99.1.9"/>
    </reaction>
    <physiologicalReaction direction="right-to-left" evidence="6">
        <dbReference type="Rhea" id="RHEA:49574"/>
    </physiologicalReaction>
</comment>
<dbReference type="EC" id="4.98.1.1" evidence="7 8"/>
<dbReference type="InterPro" id="IPR001015">
    <property type="entry name" value="Ferrochelatase"/>
</dbReference>
<dbReference type="EMBL" id="BSYI01000010">
    <property type="protein sequence ID" value="GMG82360.1"/>
    <property type="molecule type" value="Genomic_DNA"/>
</dbReference>
<dbReference type="Proteomes" id="UP001239909">
    <property type="component" value="Unassembled WGS sequence"/>
</dbReference>
<evidence type="ECO:0000256" key="4">
    <source>
        <dbReference type="ARBA" id="ARBA00023239"/>
    </source>
</evidence>
<keyword evidence="4 7" id="KW-0456">Lyase</keyword>
<comment type="pathway">
    <text evidence="7 8">Porphyrin-containing compound metabolism; protoheme biosynthesis; protoheme from protoporphyrin-IX: step 1/1.</text>
</comment>
<dbReference type="RefSeq" id="WP_285671140.1">
    <property type="nucleotide sequence ID" value="NZ_BSYI01000010.1"/>
</dbReference>
<comment type="similarity">
    <text evidence="1 7 8">Belongs to the ferrochelatase family.</text>
</comment>
<evidence type="ECO:0000256" key="2">
    <source>
        <dbReference type="ARBA" id="ARBA00023004"/>
    </source>
</evidence>
<dbReference type="InterPro" id="IPR019772">
    <property type="entry name" value="Ferrochelatase_AS"/>
</dbReference>
<organism evidence="10 11">
    <name type="scientific">Paralimibaculum aggregatum</name>
    <dbReference type="NCBI Taxonomy" id="3036245"/>
    <lineage>
        <taxon>Bacteria</taxon>
        <taxon>Pseudomonadati</taxon>
        <taxon>Pseudomonadota</taxon>
        <taxon>Alphaproteobacteria</taxon>
        <taxon>Rhodobacterales</taxon>
        <taxon>Paracoccaceae</taxon>
        <taxon>Paralimibaculum</taxon>
    </lineage>
</organism>
<feature type="binding site" evidence="7">
    <location>
        <position position="307"/>
    </location>
    <ligand>
        <name>Fe(2+)</name>
        <dbReference type="ChEBI" id="CHEBI:29033"/>
    </ligand>
</feature>
<feature type="region of interest" description="Disordered" evidence="9">
    <location>
        <begin position="1"/>
        <end position="28"/>
    </location>
</feature>
<dbReference type="PANTHER" id="PTHR11108">
    <property type="entry name" value="FERROCHELATASE"/>
    <property type="match status" value="1"/>
</dbReference>
<keyword evidence="3 7" id="KW-0350">Heme biosynthesis</keyword>
<evidence type="ECO:0000256" key="9">
    <source>
        <dbReference type="SAM" id="MobiDB-lite"/>
    </source>
</evidence>
<comment type="subcellular location">
    <subcellularLocation>
        <location evidence="7 8">Cytoplasm</location>
    </subcellularLocation>
</comment>
<evidence type="ECO:0000256" key="1">
    <source>
        <dbReference type="ARBA" id="ARBA00007718"/>
    </source>
</evidence>